<name>G0EE38_PYRF1</name>
<feature type="compositionally biased region" description="Basic residues" evidence="1">
    <location>
        <begin position="100"/>
        <end position="109"/>
    </location>
</feature>
<dbReference type="Proteomes" id="UP000001037">
    <property type="component" value="Chromosome"/>
</dbReference>
<feature type="region of interest" description="Disordered" evidence="1">
    <location>
        <begin position="86"/>
        <end position="109"/>
    </location>
</feature>
<dbReference type="KEGG" id="pfm:Pyrfu_0082"/>
<dbReference type="RefSeq" id="WP_014025631.1">
    <property type="nucleotide sequence ID" value="NC_015931.1"/>
</dbReference>
<keyword evidence="3" id="KW-1185">Reference proteome</keyword>
<gene>
    <name evidence="2" type="ordered locus">Pyrfu_0082</name>
</gene>
<protein>
    <submittedName>
        <fullName evidence="2">Uncharacterized protein</fullName>
    </submittedName>
</protein>
<reference evidence="2 3" key="1">
    <citation type="journal article" date="2011" name="Stand. Genomic Sci.">
        <title>Complete genome sequence of the hyperthermophilic chemolithoautotroph Pyrolobus fumarii type strain (1A).</title>
        <authorList>
            <person name="Anderson I."/>
            <person name="Goker M."/>
            <person name="Nolan M."/>
            <person name="Lucas S."/>
            <person name="Hammon N."/>
            <person name="Deshpande S."/>
            <person name="Cheng J.F."/>
            <person name="Tapia R."/>
            <person name="Han C."/>
            <person name="Goodwin L."/>
            <person name="Pitluck S."/>
            <person name="Huntemann M."/>
            <person name="Liolios K."/>
            <person name="Ivanova N."/>
            <person name="Pagani I."/>
            <person name="Mavromatis K."/>
            <person name="Ovchinikova G."/>
            <person name="Pati A."/>
            <person name="Chen A."/>
            <person name="Palaniappan K."/>
            <person name="Land M."/>
            <person name="Hauser L."/>
            <person name="Brambilla E.M."/>
            <person name="Huber H."/>
            <person name="Yasawong M."/>
            <person name="Rohde M."/>
            <person name="Spring S."/>
            <person name="Abt B."/>
            <person name="Sikorski J."/>
            <person name="Wirth R."/>
            <person name="Detter J.C."/>
            <person name="Woyke T."/>
            <person name="Bristow J."/>
            <person name="Eisen J.A."/>
            <person name="Markowitz V."/>
            <person name="Hugenholtz P."/>
            <person name="Kyrpides N.C."/>
            <person name="Klenk H.P."/>
            <person name="Lapidus A."/>
        </authorList>
    </citation>
    <scope>NUCLEOTIDE SEQUENCE [LARGE SCALE GENOMIC DNA]</scope>
    <source>
        <strain evidence="3">DSM 11204 / 1A</strain>
    </source>
</reference>
<evidence type="ECO:0000256" key="1">
    <source>
        <dbReference type="SAM" id="MobiDB-lite"/>
    </source>
</evidence>
<feature type="compositionally biased region" description="Basic and acidic residues" evidence="1">
    <location>
        <begin position="87"/>
        <end position="99"/>
    </location>
</feature>
<dbReference type="HOGENOM" id="CLU_2177979_0_0_2"/>
<sequence>MLKPERKRFSALIHGAQKLASLAHELTESINEELRRALEPISPERMLLENLYAIRHREPSLEEMLEDILTSMGLERDSPLIRALASSRERGVGAEETTRNRRGQPHVRR</sequence>
<dbReference type="AlphaFoldDB" id="G0EE38"/>
<dbReference type="InParanoid" id="G0EE38"/>
<dbReference type="STRING" id="694429.Pyrfu_0082"/>
<proteinExistence type="predicted"/>
<organism evidence="2 3">
    <name type="scientific">Pyrolobus fumarii (strain DSM 11204 / 1A)</name>
    <dbReference type="NCBI Taxonomy" id="694429"/>
    <lineage>
        <taxon>Archaea</taxon>
        <taxon>Thermoproteota</taxon>
        <taxon>Thermoprotei</taxon>
        <taxon>Desulfurococcales</taxon>
        <taxon>Pyrodictiaceae</taxon>
        <taxon>Pyrolobus</taxon>
    </lineage>
</organism>
<evidence type="ECO:0000313" key="3">
    <source>
        <dbReference type="Proteomes" id="UP000001037"/>
    </source>
</evidence>
<evidence type="ECO:0000313" key="2">
    <source>
        <dbReference type="EMBL" id="AEM37954.1"/>
    </source>
</evidence>
<dbReference type="EMBL" id="CP002838">
    <property type="protein sequence ID" value="AEM37954.1"/>
    <property type="molecule type" value="Genomic_DNA"/>
</dbReference>
<dbReference type="GeneID" id="11139708"/>
<accession>G0EE38</accession>